<sequence length="62" mass="7124">MMRCGSRSKPYTGGHEAIPKQKGPNLQLVDRGSRVMLRIINALYEEYCQARLDEMLRVDTVK</sequence>
<evidence type="ECO:0000313" key="2">
    <source>
        <dbReference type="EMBL" id="OSJ30933.1"/>
    </source>
</evidence>
<reference evidence="2 3" key="1">
    <citation type="submission" date="2017-03" db="EMBL/GenBank/DDBJ databases">
        <title>Whole genome sequences of fourteen strains of Bradyrhizobium canariense and one strain of Bradyrhizobium japonicum isolated from Lupinus (Papilionoideae: Genisteae) species in Algeria.</title>
        <authorList>
            <person name="Crovadore J."/>
            <person name="Chekireb D."/>
            <person name="Brachmann A."/>
            <person name="Chablais R."/>
            <person name="Cochard B."/>
            <person name="Lefort F."/>
        </authorList>
    </citation>
    <scope>NUCLEOTIDE SEQUENCE [LARGE SCALE GENOMIC DNA]</scope>
    <source>
        <strain evidence="2 3">UBMAN05</strain>
    </source>
</reference>
<feature type="region of interest" description="Disordered" evidence="1">
    <location>
        <begin position="1"/>
        <end position="24"/>
    </location>
</feature>
<gene>
    <name evidence="2" type="ORF">BST63_11265</name>
</gene>
<accession>A0ABX3X622</accession>
<organism evidence="2 3">
    <name type="scientific">Bradyrhizobium canariense</name>
    <dbReference type="NCBI Taxonomy" id="255045"/>
    <lineage>
        <taxon>Bacteria</taxon>
        <taxon>Pseudomonadati</taxon>
        <taxon>Pseudomonadota</taxon>
        <taxon>Alphaproteobacteria</taxon>
        <taxon>Hyphomicrobiales</taxon>
        <taxon>Nitrobacteraceae</taxon>
        <taxon>Bradyrhizobium</taxon>
    </lineage>
</organism>
<dbReference type="Proteomes" id="UP000193884">
    <property type="component" value="Unassembled WGS sequence"/>
</dbReference>
<evidence type="ECO:0000256" key="1">
    <source>
        <dbReference type="SAM" id="MobiDB-lite"/>
    </source>
</evidence>
<evidence type="ECO:0000313" key="3">
    <source>
        <dbReference type="Proteomes" id="UP000193884"/>
    </source>
</evidence>
<protein>
    <recommendedName>
        <fullName evidence="4">Resolvase/invertase-type recombinase catalytic domain-containing protein</fullName>
    </recommendedName>
</protein>
<comment type="caution">
    <text evidence="2">The sequence shown here is derived from an EMBL/GenBank/DDBJ whole genome shotgun (WGS) entry which is preliminary data.</text>
</comment>
<proteinExistence type="predicted"/>
<keyword evidence="3" id="KW-1185">Reference proteome</keyword>
<dbReference type="EMBL" id="NAFK01000151">
    <property type="protein sequence ID" value="OSJ30933.1"/>
    <property type="molecule type" value="Genomic_DNA"/>
</dbReference>
<evidence type="ECO:0008006" key="4">
    <source>
        <dbReference type="Google" id="ProtNLM"/>
    </source>
</evidence>
<name>A0ABX3X622_9BRAD</name>